<dbReference type="GO" id="GO:0032934">
    <property type="term" value="F:sterol binding"/>
    <property type="evidence" value="ECO:0007669"/>
    <property type="project" value="TreeGrafter"/>
</dbReference>
<feature type="compositionally biased region" description="Polar residues" evidence="3">
    <location>
        <begin position="1"/>
        <end position="21"/>
    </location>
</feature>
<keyword evidence="5" id="KW-1185">Reference proteome</keyword>
<dbReference type="SUPFAM" id="SSF144000">
    <property type="entry name" value="Oxysterol-binding protein-like"/>
    <property type="match status" value="1"/>
</dbReference>
<comment type="similarity">
    <text evidence="1">Belongs to the OSBP family.</text>
</comment>
<dbReference type="GO" id="GO:0005829">
    <property type="term" value="C:cytosol"/>
    <property type="evidence" value="ECO:0007669"/>
    <property type="project" value="TreeGrafter"/>
</dbReference>
<dbReference type="EMBL" id="JAKKPZ010000003">
    <property type="protein sequence ID" value="KAI1723844.1"/>
    <property type="molecule type" value="Genomic_DNA"/>
</dbReference>
<comment type="caution">
    <text evidence="4">The sequence shown here is derived from an EMBL/GenBank/DDBJ whole genome shotgun (WGS) entry which is preliminary data.</text>
</comment>
<evidence type="ECO:0000256" key="3">
    <source>
        <dbReference type="SAM" id="MobiDB-lite"/>
    </source>
</evidence>
<dbReference type="InterPro" id="IPR000648">
    <property type="entry name" value="Oxysterol-bd"/>
</dbReference>
<evidence type="ECO:0000256" key="2">
    <source>
        <dbReference type="ARBA" id="ARBA00022553"/>
    </source>
</evidence>
<dbReference type="InterPro" id="IPR037239">
    <property type="entry name" value="OSBP_sf"/>
</dbReference>
<dbReference type="GO" id="GO:0005886">
    <property type="term" value="C:plasma membrane"/>
    <property type="evidence" value="ECO:0007669"/>
    <property type="project" value="TreeGrafter"/>
</dbReference>
<dbReference type="GO" id="GO:0120009">
    <property type="term" value="P:intermembrane lipid transfer"/>
    <property type="evidence" value="ECO:0007669"/>
    <property type="project" value="UniProtKB-ARBA"/>
</dbReference>
<name>A0AAD4ND25_9BILA</name>
<dbReference type="GO" id="GO:0097038">
    <property type="term" value="C:perinuclear endoplasmic reticulum"/>
    <property type="evidence" value="ECO:0007669"/>
    <property type="project" value="TreeGrafter"/>
</dbReference>
<organism evidence="4 5">
    <name type="scientific">Ditylenchus destructor</name>
    <dbReference type="NCBI Taxonomy" id="166010"/>
    <lineage>
        <taxon>Eukaryota</taxon>
        <taxon>Metazoa</taxon>
        <taxon>Ecdysozoa</taxon>
        <taxon>Nematoda</taxon>
        <taxon>Chromadorea</taxon>
        <taxon>Rhabditida</taxon>
        <taxon>Tylenchina</taxon>
        <taxon>Tylenchomorpha</taxon>
        <taxon>Sphaerularioidea</taxon>
        <taxon>Anguinidae</taxon>
        <taxon>Anguininae</taxon>
        <taxon>Ditylenchus</taxon>
    </lineage>
</organism>
<dbReference type="Gene3D" id="2.40.160.120">
    <property type="match status" value="1"/>
</dbReference>
<gene>
    <name evidence="4" type="ORF">DdX_04021</name>
</gene>
<dbReference type="PANTHER" id="PTHR10972">
    <property type="entry name" value="OXYSTEROL-BINDING PROTEIN-RELATED"/>
    <property type="match status" value="1"/>
</dbReference>
<proteinExistence type="inferred from homology"/>
<accession>A0AAD4ND25</accession>
<sequence length="409" mass="46962">MLEKNLSSTCLPSFQPDSPQKTMRHRRKRVPLRPANSINYLALMKNCIGKDLSKIPMPVDFNEPLSALQRATEDLEYSHLLDSAGTEHANPTRRLALVAAFAISTYSTTGMRTTKPFNPMLGETFECDRRVDKSWRSLAEQVSHHPPTYALYAEGKSWILNQSYTITTKIKGRSLCVQPVGSTYLRFLDNNDLFVFGKVCTSSTMTNIVSGRLQTDNYGDLVIFNSTTGDKCMLKFHEQGGLFSREVARKVSGTVIDAASKPKYRVEAIWDQYANIYHLDSNENVKPEERLWTANKPPKNFDKMHSFTEFAIELNELEPGVAPTDSRLRPDQRLMENGEWTEANLVKQKLEEAQRRRANSEKRSLPIWFDTKREEEMVDKNDVYVFTGDYWTKKEQQDWSQCPKIFSVE</sequence>
<dbReference type="AlphaFoldDB" id="A0AAD4ND25"/>
<protein>
    <submittedName>
        <fullName evidence="4">Oxysterol-binding protein domain-containing protein</fullName>
    </submittedName>
</protein>
<dbReference type="FunFam" id="2.40.160.120:FF:000001">
    <property type="entry name" value="Oxysterol-binding protein"/>
    <property type="match status" value="1"/>
</dbReference>
<keyword evidence="2" id="KW-0597">Phosphoprotein</keyword>
<dbReference type="PANTHER" id="PTHR10972:SF205">
    <property type="entry name" value="OXYSTEROL-BINDING PROTEIN 1"/>
    <property type="match status" value="1"/>
</dbReference>
<evidence type="ECO:0000256" key="1">
    <source>
        <dbReference type="ARBA" id="ARBA00008842"/>
    </source>
</evidence>
<feature type="region of interest" description="Disordered" evidence="3">
    <location>
        <begin position="1"/>
        <end position="28"/>
    </location>
</feature>
<evidence type="ECO:0000313" key="4">
    <source>
        <dbReference type="EMBL" id="KAI1723844.1"/>
    </source>
</evidence>
<dbReference type="Pfam" id="PF01237">
    <property type="entry name" value="Oxysterol_BP"/>
    <property type="match status" value="1"/>
</dbReference>
<dbReference type="Proteomes" id="UP001201812">
    <property type="component" value="Unassembled WGS sequence"/>
</dbReference>
<evidence type="ECO:0000313" key="5">
    <source>
        <dbReference type="Proteomes" id="UP001201812"/>
    </source>
</evidence>
<reference evidence="4" key="1">
    <citation type="submission" date="2022-01" db="EMBL/GenBank/DDBJ databases">
        <title>Genome Sequence Resource for Two Populations of Ditylenchus destructor, the Migratory Endoparasitic Phytonematode.</title>
        <authorList>
            <person name="Zhang H."/>
            <person name="Lin R."/>
            <person name="Xie B."/>
        </authorList>
    </citation>
    <scope>NUCLEOTIDE SEQUENCE</scope>
    <source>
        <strain evidence="4">BazhouSP</strain>
    </source>
</reference>